<proteinExistence type="predicted"/>
<dbReference type="Gene3D" id="3.30.420.10">
    <property type="entry name" value="Ribonuclease H-like superfamily/Ribonuclease H"/>
    <property type="match status" value="1"/>
</dbReference>
<keyword evidence="3" id="KW-1185">Reference proteome</keyword>
<dbReference type="PANTHER" id="PTHR35004">
    <property type="entry name" value="TRANSPOSASE RV3428C-RELATED"/>
    <property type="match status" value="1"/>
</dbReference>
<evidence type="ECO:0000259" key="1">
    <source>
        <dbReference type="PROSITE" id="PS50994"/>
    </source>
</evidence>
<dbReference type="PROSITE" id="PS50994">
    <property type="entry name" value="INTEGRASE"/>
    <property type="match status" value="1"/>
</dbReference>
<dbReference type="InterPro" id="IPR036397">
    <property type="entry name" value="RNaseH_sf"/>
</dbReference>
<organism evidence="2 3">
    <name type="scientific">Cupriavidus gilardii</name>
    <dbReference type="NCBI Taxonomy" id="82541"/>
    <lineage>
        <taxon>Bacteria</taxon>
        <taxon>Pseudomonadati</taxon>
        <taxon>Pseudomonadota</taxon>
        <taxon>Betaproteobacteria</taxon>
        <taxon>Burkholderiales</taxon>
        <taxon>Burkholderiaceae</taxon>
        <taxon>Cupriavidus</taxon>
    </lineage>
</organism>
<dbReference type="RefSeq" id="WP_252252208.1">
    <property type="nucleotide sequence ID" value="NZ_CP098735.1"/>
</dbReference>
<sequence>MEPVRGGYKKLFAVADLPLDIGRKVERYVRLDRNAAEAAAVDAAIARVRQTAAEKAELRRLQGEANLKKLLDSMSEGVKARLDGRFAIVRSWEQWFAANQPMTRSVSWEAYSQAYNARELQVAHEVIVVFPKVSARSVQRWVLDFERDGLAGLIDENDGRLRKDVNVFTTQPMLEKVTIALLIERPHLGVQNLLDLIEASAKDPKTGELLFNVPTYHQAYRFLKAWKAKNAELLTAATNPDRWKNSHMVAFGDASAGIARLNQRWEMDATPADWMLTDDDGRQRRYTASVVIDVFSRRMIAVLAPTPKTETHKFALRQALLAWGVPEEIVTDNGKDYQSIDFQETLRQLQIRHVTTNPFSPWEKPHVERGIQTLLHSNLEALSAFVGHNVAERSAIEARRTFAERLFKKDQVVELALPAAKLQALINDWLAGTYEHREHGGLDATPFAVAASYRGEIRRIADQRALDILLAQPAGKGTYVVTKKGLTIEGANYIAPELALYVGRDVSVRQGEDLGELVVYHDGEFVCVAVCPERAGVSRKEIAAHARELQRANVQEQRKAAKSIKVNPDQALESLLRSRAEAAGKLATLPNPTVPHETSALAAAGAAHRALSGRTVAAPVPADLQQILEARKRAESTPAAVPPPVTNVHVIPETPQLRFRKWLELDEIVANGGAIDDPRLIRWYGTYPQTPEHASMKKRHLEASQAASGGGGTVAAVRHAFK</sequence>
<dbReference type="Proteomes" id="UP001056648">
    <property type="component" value="Chromosome 1"/>
</dbReference>
<dbReference type="PANTHER" id="PTHR35004:SF7">
    <property type="entry name" value="INTEGRASE PROTEIN"/>
    <property type="match status" value="1"/>
</dbReference>
<dbReference type="Pfam" id="PF00665">
    <property type="entry name" value="rve"/>
    <property type="match status" value="1"/>
</dbReference>
<evidence type="ECO:0000313" key="3">
    <source>
        <dbReference type="Proteomes" id="UP001056648"/>
    </source>
</evidence>
<gene>
    <name evidence="2" type="ORF">NDR89_03350</name>
</gene>
<dbReference type="Pfam" id="PF09299">
    <property type="entry name" value="Mu-transpos_C"/>
    <property type="match status" value="1"/>
</dbReference>
<accession>A0ABY4VLR6</accession>
<dbReference type="InterPro" id="IPR015378">
    <property type="entry name" value="Transposase-like_Mu_C"/>
</dbReference>
<name>A0ABY4VLR6_9BURK</name>
<dbReference type="SUPFAM" id="SSF53098">
    <property type="entry name" value="Ribonuclease H-like"/>
    <property type="match status" value="1"/>
</dbReference>
<feature type="domain" description="Integrase catalytic" evidence="1">
    <location>
        <begin position="256"/>
        <end position="454"/>
    </location>
</feature>
<reference evidence="2" key="1">
    <citation type="submission" date="2022-06" db="EMBL/GenBank/DDBJ databases">
        <title>Complete genome sequence and characterization of Cupriavidus gilardii QJ1 isolated from contaminating cells.</title>
        <authorList>
            <person name="Qi J."/>
        </authorList>
    </citation>
    <scope>NUCLEOTIDE SEQUENCE</scope>
    <source>
        <strain evidence="2">QJ1</strain>
    </source>
</reference>
<protein>
    <submittedName>
        <fullName evidence="2">Transposase family protein</fullName>
    </submittedName>
</protein>
<dbReference type="InterPro" id="IPR012337">
    <property type="entry name" value="RNaseH-like_sf"/>
</dbReference>
<dbReference type="InterPro" id="IPR001584">
    <property type="entry name" value="Integrase_cat-core"/>
</dbReference>
<dbReference type="EMBL" id="CP098735">
    <property type="protein sequence ID" value="USE78097.1"/>
    <property type="molecule type" value="Genomic_DNA"/>
</dbReference>
<evidence type="ECO:0000313" key="2">
    <source>
        <dbReference type="EMBL" id="USE78097.1"/>
    </source>
</evidence>